<feature type="transmembrane region" description="Helical" evidence="14">
    <location>
        <begin position="132"/>
        <end position="153"/>
    </location>
</feature>
<dbReference type="Gene3D" id="1.10.287.130">
    <property type="match status" value="1"/>
</dbReference>
<dbReference type="Pfam" id="PF00512">
    <property type="entry name" value="HisKA"/>
    <property type="match status" value="1"/>
</dbReference>
<feature type="non-terminal residue" evidence="16">
    <location>
        <position position="324"/>
    </location>
</feature>
<keyword evidence="9 16" id="KW-0418">Kinase</keyword>
<evidence type="ECO:0000256" key="5">
    <source>
        <dbReference type="ARBA" id="ARBA00022553"/>
    </source>
</evidence>
<evidence type="ECO:0000256" key="6">
    <source>
        <dbReference type="ARBA" id="ARBA00022679"/>
    </source>
</evidence>
<dbReference type="SUPFAM" id="SSF158472">
    <property type="entry name" value="HAMP domain-like"/>
    <property type="match status" value="1"/>
</dbReference>
<feature type="domain" description="HAMP" evidence="15">
    <location>
        <begin position="184"/>
        <end position="235"/>
    </location>
</feature>
<dbReference type="CDD" id="cd00082">
    <property type="entry name" value="HisKA"/>
    <property type="match status" value="1"/>
</dbReference>
<evidence type="ECO:0000313" key="17">
    <source>
        <dbReference type="Proteomes" id="UP001519887"/>
    </source>
</evidence>
<accession>A0ABS7C9E5</accession>
<dbReference type="GO" id="GO:0016301">
    <property type="term" value="F:kinase activity"/>
    <property type="evidence" value="ECO:0007669"/>
    <property type="project" value="UniProtKB-KW"/>
</dbReference>
<evidence type="ECO:0000313" key="16">
    <source>
        <dbReference type="EMBL" id="MBW7457526.1"/>
    </source>
</evidence>
<keyword evidence="11 14" id="KW-1133">Transmembrane helix</keyword>
<keyword evidence="13 14" id="KW-0472">Membrane</keyword>
<name>A0ABS7C9E5_9BACL</name>
<evidence type="ECO:0000256" key="7">
    <source>
        <dbReference type="ARBA" id="ARBA00022692"/>
    </source>
</evidence>
<keyword evidence="7 14" id="KW-0812">Transmembrane</keyword>
<gene>
    <name evidence="16" type="ORF">K0U00_26130</name>
</gene>
<evidence type="ECO:0000256" key="3">
    <source>
        <dbReference type="ARBA" id="ARBA00012438"/>
    </source>
</evidence>
<dbReference type="CDD" id="cd06225">
    <property type="entry name" value="HAMP"/>
    <property type="match status" value="1"/>
</dbReference>
<evidence type="ECO:0000256" key="4">
    <source>
        <dbReference type="ARBA" id="ARBA00022475"/>
    </source>
</evidence>
<dbReference type="Proteomes" id="UP001519887">
    <property type="component" value="Unassembled WGS sequence"/>
</dbReference>
<comment type="caution">
    <text evidence="16">The sequence shown here is derived from an EMBL/GenBank/DDBJ whole genome shotgun (WGS) entry which is preliminary data.</text>
</comment>
<dbReference type="SUPFAM" id="SSF47384">
    <property type="entry name" value="Homodimeric domain of signal transducing histidine kinase"/>
    <property type="match status" value="1"/>
</dbReference>
<dbReference type="Pfam" id="PF00672">
    <property type="entry name" value="HAMP"/>
    <property type="match status" value="1"/>
</dbReference>
<keyword evidence="10" id="KW-0067">ATP-binding</keyword>
<evidence type="ECO:0000256" key="13">
    <source>
        <dbReference type="ARBA" id="ARBA00023136"/>
    </source>
</evidence>
<organism evidence="16 17">
    <name type="scientific">Paenibacillus sepulcri</name>
    <dbReference type="NCBI Taxonomy" id="359917"/>
    <lineage>
        <taxon>Bacteria</taxon>
        <taxon>Bacillati</taxon>
        <taxon>Bacillota</taxon>
        <taxon>Bacilli</taxon>
        <taxon>Bacillales</taxon>
        <taxon>Paenibacillaceae</taxon>
        <taxon>Paenibacillus</taxon>
    </lineage>
</organism>
<evidence type="ECO:0000256" key="9">
    <source>
        <dbReference type="ARBA" id="ARBA00022777"/>
    </source>
</evidence>
<dbReference type="SMART" id="SM00304">
    <property type="entry name" value="HAMP"/>
    <property type="match status" value="1"/>
</dbReference>
<dbReference type="SMART" id="SM00388">
    <property type="entry name" value="HisKA"/>
    <property type="match status" value="1"/>
</dbReference>
<proteinExistence type="predicted"/>
<evidence type="ECO:0000256" key="14">
    <source>
        <dbReference type="SAM" id="Phobius"/>
    </source>
</evidence>
<reference evidence="16 17" key="1">
    <citation type="submission" date="2021-07" db="EMBL/GenBank/DDBJ databases">
        <title>Paenibacillus radiodurans sp. nov., isolated from the southeastern edge of Tengger Desert.</title>
        <authorList>
            <person name="Zhang G."/>
        </authorList>
    </citation>
    <scope>NUCLEOTIDE SEQUENCE [LARGE SCALE GENOMIC DNA]</scope>
    <source>
        <strain evidence="16 17">CCM 7311</strain>
    </source>
</reference>
<dbReference type="Gene3D" id="6.10.340.10">
    <property type="match status" value="1"/>
</dbReference>
<keyword evidence="17" id="KW-1185">Reference proteome</keyword>
<dbReference type="EC" id="2.7.13.3" evidence="3"/>
<dbReference type="InterPro" id="IPR003661">
    <property type="entry name" value="HisK_dim/P_dom"/>
</dbReference>
<keyword evidence="12" id="KW-0902">Two-component regulatory system</keyword>
<feature type="transmembrane region" description="Helical" evidence="14">
    <location>
        <begin position="165"/>
        <end position="183"/>
    </location>
</feature>
<keyword evidence="5" id="KW-0597">Phosphoprotein</keyword>
<protein>
    <recommendedName>
        <fullName evidence="3">histidine kinase</fullName>
        <ecNumber evidence="3">2.7.13.3</ecNumber>
    </recommendedName>
</protein>
<dbReference type="InterPro" id="IPR036097">
    <property type="entry name" value="HisK_dim/P_sf"/>
</dbReference>
<comment type="subcellular location">
    <subcellularLocation>
        <location evidence="2">Cell membrane</location>
        <topology evidence="2">Multi-pass membrane protein</topology>
    </subcellularLocation>
</comment>
<sequence>MSKLTRKLILRITVALCAVFVLSFAVNTFFLPKYFLYQKKHKLAGLTSELAAMEYGQLVERIGPMEEQYQVTIAYTSLADTVNDLNSRLIVQFNRKGIALSKFWLAEESVAALREGGKVNKIYDQAKLKSSFLVNFLPAGGYVFAVGESISYSSDTIQIVNRFNLYIWVGMLLLLIVLSALYTTRIVKPLAKLNETAEAISNLSFAKADIRTGDEIESLAGSINRMSDKLEDAHQSLEAKNANLRTFIADISHELKTPLSLIQLYASGIQDGLDDGSYADVIRQQSEAMSGMIDRLLELSRLQAETYQFAPVDFRQLLGEMLVA</sequence>
<feature type="transmembrane region" description="Helical" evidence="14">
    <location>
        <begin position="12"/>
        <end position="32"/>
    </location>
</feature>
<keyword evidence="4" id="KW-1003">Cell membrane</keyword>
<dbReference type="InterPro" id="IPR050398">
    <property type="entry name" value="HssS/ArlS-like"/>
</dbReference>
<evidence type="ECO:0000256" key="1">
    <source>
        <dbReference type="ARBA" id="ARBA00000085"/>
    </source>
</evidence>
<keyword evidence="8" id="KW-0547">Nucleotide-binding</keyword>
<dbReference type="InterPro" id="IPR003660">
    <property type="entry name" value="HAMP_dom"/>
</dbReference>
<evidence type="ECO:0000256" key="12">
    <source>
        <dbReference type="ARBA" id="ARBA00023012"/>
    </source>
</evidence>
<evidence type="ECO:0000256" key="10">
    <source>
        <dbReference type="ARBA" id="ARBA00022840"/>
    </source>
</evidence>
<evidence type="ECO:0000259" key="15">
    <source>
        <dbReference type="PROSITE" id="PS50885"/>
    </source>
</evidence>
<dbReference type="PANTHER" id="PTHR45528:SF1">
    <property type="entry name" value="SENSOR HISTIDINE KINASE CPXA"/>
    <property type="match status" value="1"/>
</dbReference>
<dbReference type="EMBL" id="JAHZIK010000879">
    <property type="protein sequence ID" value="MBW7457526.1"/>
    <property type="molecule type" value="Genomic_DNA"/>
</dbReference>
<comment type="catalytic activity">
    <reaction evidence="1">
        <text>ATP + protein L-histidine = ADP + protein N-phospho-L-histidine.</text>
        <dbReference type="EC" id="2.7.13.3"/>
    </reaction>
</comment>
<dbReference type="PANTHER" id="PTHR45528">
    <property type="entry name" value="SENSOR HISTIDINE KINASE CPXA"/>
    <property type="match status" value="1"/>
</dbReference>
<evidence type="ECO:0000256" key="2">
    <source>
        <dbReference type="ARBA" id="ARBA00004651"/>
    </source>
</evidence>
<evidence type="ECO:0000256" key="11">
    <source>
        <dbReference type="ARBA" id="ARBA00022989"/>
    </source>
</evidence>
<dbReference type="PROSITE" id="PS50885">
    <property type="entry name" value="HAMP"/>
    <property type="match status" value="1"/>
</dbReference>
<keyword evidence="6" id="KW-0808">Transferase</keyword>
<evidence type="ECO:0000256" key="8">
    <source>
        <dbReference type="ARBA" id="ARBA00022741"/>
    </source>
</evidence>